<feature type="transmembrane region" description="Helical" evidence="6">
    <location>
        <begin position="122"/>
        <end position="141"/>
    </location>
</feature>
<dbReference type="PANTHER" id="PTHR10057:SF0">
    <property type="entry name" value="TRANSLOCATOR PROTEIN"/>
    <property type="match status" value="1"/>
</dbReference>
<feature type="transmembrane region" description="Helical" evidence="6">
    <location>
        <begin position="96"/>
        <end position="116"/>
    </location>
</feature>
<evidence type="ECO:0000313" key="7">
    <source>
        <dbReference type="EMBL" id="GGH33489.1"/>
    </source>
</evidence>
<dbReference type="GO" id="GO:0016020">
    <property type="term" value="C:membrane"/>
    <property type="evidence" value="ECO:0007669"/>
    <property type="project" value="UniProtKB-SubCell"/>
</dbReference>
<keyword evidence="4 6" id="KW-1133">Transmembrane helix</keyword>
<reference evidence="7" key="2">
    <citation type="submission" date="2020-09" db="EMBL/GenBank/DDBJ databases">
        <authorList>
            <person name="Sun Q."/>
            <person name="Zhou Y."/>
        </authorList>
    </citation>
    <scope>NUCLEOTIDE SEQUENCE</scope>
    <source>
        <strain evidence="7">CGMCC 1.12214</strain>
    </source>
</reference>
<accession>A0A917IAP3</accession>
<keyword evidence="5 6" id="KW-0472">Membrane</keyword>
<dbReference type="Pfam" id="PF03073">
    <property type="entry name" value="TspO_MBR"/>
    <property type="match status" value="1"/>
</dbReference>
<protein>
    <submittedName>
        <fullName evidence="7">Mitochondrial benzodiazepine receptor/sensory transduction protein</fullName>
    </submittedName>
</protein>
<dbReference type="RefSeq" id="WP_244644027.1">
    <property type="nucleotide sequence ID" value="NZ_BMES01000003.1"/>
</dbReference>
<dbReference type="FunFam" id="1.20.1260.100:FF:000001">
    <property type="entry name" value="translocator protein 2"/>
    <property type="match status" value="1"/>
</dbReference>
<evidence type="ECO:0000313" key="8">
    <source>
        <dbReference type="Proteomes" id="UP000603912"/>
    </source>
</evidence>
<dbReference type="Proteomes" id="UP000603912">
    <property type="component" value="Unassembled WGS sequence"/>
</dbReference>
<proteinExistence type="inferred from homology"/>
<dbReference type="PIRSF" id="PIRSF005859">
    <property type="entry name" value="PBR"/>
    <property type="match status" value="1"/>
</dbReference>
<evidence type="ECO:0000256" key="1">
    <source>
        <dbReference type="ARBA" id="ARBA00004141"/>
    </source>
</evidence>
<feature type="transmembrane region" description="Helical" evidence="6">
    <location>
        <begin position="148"/>
        <end position="172"/>
    </location>
</feature>
<dbReference type="PANTHER" id="PTHR10057">
    <property type="entry name" value="PERIPHERAL-TYPE BENZODIAZEPINE RECEPTOR"/>
    <property type="match status" value="1"/>
</dbReference>
<feature type="transmembrane region" description="Helical" evidence="6">
    <location>
        <begin position="21"/>
        <end position="43"/>
    </location>
</feature>
<keyword evidence="7" id="KW-0675">Receptor</keyword>
<dbReference type="InterPro" id="IPR038330">
    <property type="entry name" value="TspO/MBR-related_sf"/>
</dbReference>
<feature type="transmembrane region" description="Helical" evidence="6">
    <location>
        <begin position="63"/>
        <end position="84"/>
    </location>
</feature>
<evidence type="ECO:0000256" key="4">
    <source>
        <dbReference type="ARBA" id="ARBA00022989"/>
    </source>
</evidence>
<dbReference type="Gene3D" id="1.20.1260.100">
    <property type="entry name" value="TspO/MBR protein"/>
    <property type="match status" value="1"/>
</dbReference>
<evidence type="ECO:0000256" key="5">
    <source>
        <dbReference type="ARBA" id="ARBA00023136"/>
    </source>
</evidence>
<evidence type="ECO:0000256" key="3">
    <source>
        <dbReference type="ARBA" id="ARBA00022692"/>
    </source>
</evidence>
<organism evidence="7 8">
    <name type="scientific">Alsobacter metallidurans</name>
    <dbReference type="NCBI Taxonomy" id="340221"/>
    <lineage>
        <taxon>Bacteria</taxon>
        <taxon>Pseudomonadati</taxon>
        <taxon>Pseudomonadota</taxon>
        <taxon>Alphaproteobacteria</taxon>
        <taxon>Hyphomicrobiales</taxon>
        <taxon>Alsobacteraceae</taxon>
        <taxon>Alsobacter</taxon>
    </lineage>
</organism>
<sequence>MTSDVQSRGAENRSRKPMNAGLAALLAIGLVALAGGVGNLATMPNIPTWYAGLNKPSFNPPNWIFGPVWGLLYLTIAYAFWRILRLDAGTPGRTRAIAVWLIQMALNAFWSVAFFGMHNPKLGLVVVIALEIAILATIVLFRRLDPPAGWILVPYACWVVFASALNASIVLLN</sequence>
<dbReference type="InterPro" id="IPR004307">
    <property type="entry name" value="TspO_MBR"/>
</dbReference>
<name>A0A917IAP3_9HYPH</name>
<comment type="caution">
    <text evidence="7">The sequence shown here is derived from an EMBL/GenBank/DDBJ whole genome shotgun (WGS) entry which is preliminary data.</text>
</comment>
<dbReference type="CDD" id="cd15904">
    <property type="entry name" value="TSPO_MBR"/>
    <property type="match status" value="1"/>
</dbReference>
<evidence type="ECO:0000256" key="2">
    <source>
        <dbReference type="ARBA" id="ARBA00007524"/>
    </source>
</evidence>
<comment type="similarity">
    <text evidence="2">Belongs to the TspO/BZRP family.</text>
</comment>
<evidence type="ECO:0000256" key="6">
    <source>
        <dbReference type="SAM" id="Phobius"/>
    </source>
</evidence>
<keyword evidence="8" id="KW-1185">Reference proteome</keyword>
<dbReference type="AlphaFoldDB" id="A0A917IAP3"/>
<dbReference type="EMBL" id="BMES01000003">
    <property type="protein sequence ID" value="GGH33489.1"/>
    <property type="molecule type" value="Genomic_DNA"/>
</dbReference>
<keyword evidence="3 6" id="KW-0812">Transmembrane</keyword>
<dbReference type="GO" id="GO:0033013">
    <property type="term" value="P:tetrapyrrole metabolic process"/>
    <property type="evidence" value="ECO:0007669"/>
    <property type="project" value="UniProtKB-ARBA"/>
</dbReference>
<reference evidence="7" key="1">
    <citation type="journal article" date="2014" name="Int. J. Syst. Evol. Microbiol.">
        <title>Complete genome sequence of Corynebacterium casei LMG S-19264T (=DSM 44701T), isolated from a smear-ripened cheese.</title>
        <authorList>
            <consortium name="US DOE Joint Genome Institute (JGI-PGF)"/>
            <person name="Walter F."/>
            <person name="Albersmeier A."/>
            <person name="Kalinowski J."/>
            <person name="Ruckert C."/>
        </authorList>
    </citation>
    <scope>NUCLEOTIDE SEQUENCE</scope>
    <source>
        <strain evidence="7">CGMCC 1.12214</strain>
    </source>
</reference>
<gene>
    <name evidence="7" type="ORF">GCM10007036_46150</name>
</gene>
<comment type="subcellular location">
    <subcellularLocation>
        <location evidence="1">Membrane</location>
        <topology evidence="1">Multi-pass membrane protein</topology>
    </subcellularLocation>
</comment>